<dbReference type="OrthoDB" id="5292689at2"/>
<dbReference type="Proteomes" id="UP000054695">
    <property type="component" value="Unassembled WGS sequence"/>
</dbReference>
<evidence type="ECO:0000313" key="2">
    <source>
        <dbReference type="EMBL" id="KTC67849.1"/>
    </source>
</evidence>
<dbReference type="EMBL" id="LNXU01000057">
    <property type="protein sequence ID" value="KTC67849.1"/>
    <property type="molecule type" value="Genomic_DNA"/>
</dbReference>
<reference evidence="2 3" key="1">
    <citation type="submission" date="2015-11" db="EMBL/GenBank/DDBJ databases">
        <title>Genomic analysis of 38 Legionella species identifies large and diverse effector repertoires.</title>
        <authorList>
            <person name="Burstein D."/>
            <person name="Amaro F."/>
            <person name="Zusman T."/>
            <person name="Lifshitz Z."/>
            <person name="Cohen O."/>
            <person name="Gilbert J.A."/>
            <person name="Pupko T."/>
            <person name="Shuman H.A."/>
            <person name="Segal G."/>
        </authorList>
    </citation>
    <scope>NUCLEOTIDE SEQUENCE [LARGE SCALE GENOMIC DNA]</scope>
    <source>
        <strain evidence="2 3">WIGA</strain>
    </source>
</reference>
<organism evidence="2 3">
    <name type="scientific">Legionella bozemanae</name>
    <name type="common">Fluoribacter bozemanae</name>
    <dbReference type="NCBI Taxonomy" id="447"/>
    <lineage>
        <taxon>Bacteria</taxon>
        <taxon>Pseudomonadati</taxon>
        <taxon>Pseudomonadota</taxon>
        <taxon>Gammaproteobacteria</taxon>
        <taxon>Legionellales</taxon>
        <taxon>Legionellaceae</taxon>
        <taxon>Legionella</taxon>
    </lineage>
</organism>
<comment type="caution">
    <text evidence="2">The sequence shown here is derived from an EMBL/GenBank/DDBJ whole genome shotgun (WGS) entry which is preliminary data.</text>
</comment>
<keyword evidence="3" id="KW-1185">Reference proteome</keyword>
<accession>A0A0W0R9W9</accession>
<name>A0A0W0R9W9_LEGBO</name>
<feature type="domain" description="Tn3 transposase DDE" evidence="1">
    <location>
        <begin position="36"/>
        <end position="94"/>
    </location>
</feature>
<protein>
    <submittedName>
        <fullName evidence="2">Tn3 transposase DDE domain protein</fullName>
    </submittedName>
</protein>
<dbReference type="Pfam" id="PF01526">
    <property type="entry name" value="DDE_Tnp_Tn3"/>
    <property type="match status" value="1"/>
</dbReference>
<gene>
    <name evidence="2" type="ORF">Lboz_3492</name>
</gene>
<evidence type="ECO:0000259" key="1">
    <source>
        <dbReference type="Pfam" id="PF01526"/>
    </source>
</evidence>
<dbReference type="STRING" id="447.Lboz_3492"/>
<dbReference type="InterPro" id="IPR002513">
    <property type="entry name" value="Tn3_Tnp_DDE_dom"/>
</dbReference>
<dbReference type="GO" id="GO:0006313">
    <property type="term" value="P:DNA transposition"/>
    <property type="evidence" value="ECO:0007669"/>
    <property type="project" value="InterPro"/>
</dbReference>
<proteinExistence type="predicted"/>
<evidence type="ECO:0000313" key="3">
    <source>
        <dbReference type="Proteomes" id="UP000054695"/>
    </source>
</evidence>
<dbReference type="GO" id="GO:0004803">
    <property type="term" value="F:transposase activity"/>
    <property type="evidence" value="ECO:0007669"/>
    <property type="project" value="InterPro"/>
</dbReference>
<sequence length="98" mass="11375">MIWTKYWHLKSLSYLIASLGWICGETRRWSTINLIDILKESDFRVNFTKQFHSVGNREILDGELLQKRLLLCLYALGSNTGLKRISAVNEDASHSDFK</sequence>
<dbReference type="PATRIC" id="fig|447.4.peg.3738"/>
<dbReference type="AlphaFoldDB" id="A0A0W0R9W9"/>